<evidence type="ECO:0000313" key="1">
    <source>
        <dbReference type="EMBL" id="RKR74750.1"/>
    </source>
</evidence>
<name>A0A495IGG6_9MICO</name>
<evidence type="ECO:0000313" key="2">
    <source>
        <dbReference type="Proteomes" id="UP000280008"/>
    </source>
</evidence>
<dbReference type="Proteomes" id="UP000280008">
    <property type="component" value="Unassembled WGS sequence"/>
</dbReference>
<proteinExistence type="predicted"/>
<dbReference type="AlphaFoldDB" id="A0A495IGG6"/>
<keyword evidence="2" id="KW-1185">Reference proteome</keyword>
<protein>
    <recommendedName>
        <fullName evidence="3">tRNA-guanine family transglycosylase</fullName>
    </recommendedName>
</protein>
<reference evidence="1 2" key="1">
    <citation type="submission" date="2018-10" db="EMBL/GenBank/DDBJ databases">
        <title>Sequencing the genomes of 1000 actinobacteria strains.</title>
        <authorList>
            <person name="Klenk H.-P."/>
        </authorList>
    </citation>
    <scope>NUCLEOTIDE SEQUENCE [LARGE SCALE GENOMIC DNA]</scope>
    <source>
        <strain evidence="1 2">DSM 17894</strain>
    </source>
</reference>
<dbReference type="EMBL" id="RBKS01000001">
    <property type="protein sequence ID" value="RKR74750.1"/>
    <property type="molecule type" value="Genomic_DNA"/>
</dbReference>
<dbReference type="RefSeq" id="WP_147430129.1">
    <property type="nucleotide sequence ID" value="NZ_RBKS01000001.1"/>
</dbReference>
<dbReference type="OrthoDB" id="5103049at2"/>
<organism evidence="1 2">
    <name type="scientific">Frondihabitans australicus</name>
    <dbReference type="NCBI Taxonomy" id="386892"/>
    <lineage>
        <taxon>Bacteria</taxon>
        <taxon>Bacillati</taxon>
        <taxon>Actinomycetota</taxon>
        <taxon>Actinomycetes</taxon>
        <taxon>Micrococcales</taxon>
        <taxon>Microbacteriaceae</taxon>
        <taxon>Frondihabitans</taxon>
    </lineage>
</organism>
<comment type="caution">
    <text evidence="1">The sequence shown here is derived from an EMBL/GenBank/DDBJ whole genome shotgun (WGS) entry which is preliminary data.</text>
</comment>
<gene>
    <name evidence="1" type="ORF">C8E83_1879</name>
</gene>
<accession>A0A495IGG6</accession>
<sequence>MAKFRHFLSYGSTDQETARSLTGYFDGLIVPGTIAAFQAEGTKGFVLSLSARSNEPYAIDSRFPLFQNSGFAWKKSHFLLAQVLGLDQYVSESGSRELRPADFDEALVAKVAEGWLRFNVDFEDVRMKVFDKYAKRLPDDDIKIEDAQAPAWIMPPYLMVDGLEDPWRTVGDRIWEASVRLAAGPNDLRLRRVIAGESAAAWDQLLRVTPEHELAGWVSHLDELDASTAGRGELLTYGRAIHAASTRGQRIFALYGGFFSVLLHRYGLEGSSHGVGYGEQRDYIELPTSGAPPARFYVPRLHRYIGVDIAGAIWDQAPELVECLCPDCKGRSPMALDYHELMRHSVRVRSAEIAEWTPLATGEASMRLRQDFRDYSQLLPDLALPRAVARRAEGLYVHLESWAWVLDRV</sequence>
<evidence type="ECO:0008006" key="3">
    <source>
        <dbReference type="Google" id="ProtNLM"/>
    </source>
</evidence>